<sequence length="290" mass="33218">MRSIFILLIIISTHVAITAQDSWTDYIIGRPISGYMEAKKATAQEWGIQYKAIAAGCVISDEISQKAAEYEKNNALYFETLARQYGTDWKYYFELDVKKKLAIAQSKHQTEVLYEIVMEATPNKAYYTTKQLVAKAWGINYQAKFITGELSESVKAAIQKDMLASNAYEVQLNTIFGANWKETFLKEVALAVAKNNTKQTNATSNMIWTDYVLGKPHLAYFEAKEALAKEWGINYQAKFMGCVLRPKMEKERKRVNQKNTAYFAVLNQQYGEDWKSHFDRAVQKKLASQK</sequence>
<organism evidence="1 2">
    <name type="scientific">Aureispira anguillae</name>
    <dbReference type="NCBI Taxonomy" id="2864201"/>
    <lineage>
        <taxon>Bacteria</taxon>
        <taxon>Pseudomonadati</taxon>
        <taxon>Bacteroidota</taxon>
        <taxon>Saprospiria</taxon>
        <taxon>Saprospirales</taxon>
        <taxon>Saprospiraceae</taxon>
        <taxon>Aureispira</taxon>
    </lineage>
</organism>
<proteinExistence type="predicted"/>
<dbReference type="Proteomes" id="UP001060919">
    <property type="component" value="Chromosome"/>
</dbReference>
<dbReference type="EMBL" id="AP026867">
    <property type="protein sequence ID" value="BDS13325.1"/>
    <property type="molecule type" value="Genomic_DNA"/>
</dbReference>
<keyword evidence="2" id="KW-1185">Reference proteome</keyword>
<dbReference type="KEGG" id="aup:AsAng_0040610"/>
<protein>
    <submittedName>
        <fullName evidence="1">Uncharacterized protein</fullName>
    </submittedName>
</protein>
<name>A0A915YHK4_9BACT</name>
<gene>
    <name evidence="1" type="ORF">AsAng_0040610</name>
</gene>
<evidence type="ECO:0000313" key="2">
    <source>
        <dbReference type="Proteomes" id="UP001060919"/>
    </source>
</evidence>
<accession>A0A915YHK4</accession>
<evidence type="ECO:0000313" key="1">
    <source>
        <dbReference type="EMBL" id="BDS13325.1"/>
    </source>
</evidence>
<dbReference type="RefSeq" id="WP_264788607.1">
    <property type="nucleotide sequence ID" value="NZ_AP026867.1"/>
</dbReference>
<reference evidence="1" key="1">
    <citation type="submission" date="2022-09" db="EMBL/GenBank/DDBJ databases">
        <title>Aureispira anguillicida sp. nov., isolated from Leptocephalus of Japanese eel Anguilla japonica.</title>
        <authorList>
            <person name="Yuasa K."/>
            <person name="Mekata T."/>
            <person name="Ikunari K."/>
        </authorList>
    </citation>
    <scope>NUCLEOTIDE SEQUENCE</scope>
    <source>
        <strain evidence="1">EL160426</strain>
    </source>
</reference>
<dbReference type="AlphaFoldDB" id="A0A915YHK4"/>